<evidence type="ECO:0000256" key="14">
    <source>
        <dbReference type="ARBA" id="ARBA00023160"/>
    </source>
</evidence>
<dbReference type="PANTHER" id="PTHR10556:SF28">
    <property type="entry name" value="VERY-LONG-CHAIN ENOYL-COA REDUCTASE"/>
    <property type="match status" value="1"/>
</dbReference>
<comment type="similarity">
    <text evidence="3">Belongs to the steroid 5-alpha reductase family.</text>
</comment>
<dbReference type="GO" id="GO:0042761">
    <property type="term" value="P:very long-chain fatty acid biosynthetic process"/>
    <property type="evidence" value="ECO:0007669"/>
    <property type="project" value="TreeGrafter"/>
</dbReference>
<dbReference type="InterPro" id="IPR001104">
    <property type="entry name" value="3-oxo-5_a-steroid_4-DH_C"/>
</dbReference>
<evidence type="ECO:0000313" key="20">
    <source>
        <dbReference type="Proteomes" id="UP000235786"/>
    </source>
</evidence>
<evidence type="ECO:0000259" key="18">
    <source>
        <dbReference type="Pfam" id="PF02544"/>
    </source>
</evidence>
<dbReference type="AlphaFoldDB" id="A0A2J6S511"/>
<feature type="transmembrane region" description="Helical" evidence="17">
    <location>
        <begin position="264"/>
        <end position="287"/>
    </location>
</feature>
<dbReference type="Pfam" id="PF02544">
    <property type="entry name" value="Steroid_dh"/>
    <property type="match status" value="1"/>
</dbReference>
<dbReference type="EC" id="1.3.1.93" evidence="4"/>
<protein>
    <recommendedName>
        <fullName evidence="4">very-long-chain enoyl-CoA reductase</fullName>
        <ecNumber evidence="4">1.3.1.93</ecNumber>
    </recommendedName>
</protein>
<dbReference type="PANTHER" id="PTHR10556">
    <property type="entry name" value="3-OXO-5-ALPHA-STEROID 4-DEHYDROGENASE"/>
    <property type="match status" value="1"/>
</dbReference>
<keyword evidence="10 17" id="KW-1133">Transmembrane helix</keyword>
<evidence type="ECO:0000256" key="10">
    <source>
        <dbReference type="ARBA" id="ARBA00022989"/>
    </source>
</evidence>
<evidence type="ECO:0000256" key="16">
    <source>
        <dbReference type="ARBA" id="ARBA00058640"/>
    </source>
</evidence>
<evidence type="ECO:0000256" key="11">
    <source>
        <dbReference type="ARBA" id="ARBA00023002"/>
    </source>
</evidence>
<keyword evidence="13 17" id="KW-0472">Membrane</keyword>
<keyword evidence="7" id="KW-0256">Endoplasmic reticulum</keyword>
<name>A0A2J6S511_HYAVF</name>
<evidence type="ECO:0000256" key="9">
    <source>
        <dbReference type="ARBA" id="ARBA00022857"/>
    </source>
</evidence>
<reference evidence="19 20" key="1">
    <citation type="submission" date="2016-04" db="EMBL/GenBank/DDBJ databases">
        <title>A degradative enzymes factory behind the ericoid mycorrhizal symbiosis.</title>
        <authorList>
            <consortium name="DOE Joint Genome Institute"/>
            <person name="Martino E."/>
            <person name="Morin E."/>
            <person name="Grelet G."/>
            <person name="Kuo A."/>
            <person name="Kohler A."/>
            <person name="Daghino S."/>
            <person name="Barry K."/>
            <person name="Choi C."/>
            <person name="Cichocki N."/>
            <person name="Clum A."/>
            <person name="Copeland A."/>
            <person name="Hainaut M."/>
            <person name="Haridas S."/>
            <person name="Labutti K."/>
            <person name="Lindquist E."/>
            <person name="Lipzen A."/>
            <person name="Khouja H.-R."/>
            <person name="Murat C."/>
            <person name="Ohm R."/>
            <person name="Olson A."/>
            <person name="Spatafora J."/>
            <person name="Veneault-Fourrey C."/>
            <person name="Henrissat B."/>
            <person name="Grigoriev I."/>
            <person name="Martin F."/>
            <person name="Perotto S."/>
        </authorList>
    </citation>
    <scope>NUCLEOTIDE SEQUENCE [LARGE SCALE GENOMIC DNA]</scope>
    <source>
        <strain evidence="19 20">F</strain>
    </source>
</reference>
<keyword evidence="11" id="KW-0560">Oxidoreductase</keyword>
<keyword evidence="6 17" id="KW-0812">Transmembrane</keyword>
<evidence type="ECO:0000313" key="19">
    <source>
        <dbReference type="EMBL" id="PMD45850.1"/>
    </source>
</evidence>
<evidence type="ECO:0000256" key="17">
    <source>
        <dbReference type="SAM" id="Phobius"/>
    </source>
</evidence>
<sequence>MAPPVTLKVSNRFPKKPIKKLPTSIEITDTTTVQDVKDNLAKRAGGWDPNRFGLYEPEKKKLLKDRKALISKQESVLGGKEILVKDLGLQLSWTTTFIIEYSGPLIFHLLFPFVLRPYLYKLSLPYLPYTSGSLPPLSTSQLLAAAMIELHFAKREYETLFIHRFSLATMPFFNIFKNSFHYWVLSGAWLAYWIYAPGSYTSLETPLTRNLDIIGLILYLFGEVSNFHTHVTLSKLRSKGGTERGIPKGYGFNWVTCPNYLFEMIAWTGVLLVTRSSATVLFMVVAMGQMQIWAQKKERAYRAEFPKEYRKKRYAIIPGI</sequence>
<evidence type="ECO:0000256" key="1">
    <source>
        <dbReference type="ARBA" id="ARBA00004477"/>
    </source>
</evidence>
<dbReference type="GO" id="GO:0005789">
    <property type="term" value="C:endoplasmic reticulum membrane"/>
    <property type="evidence" value="ECO:0007669"/>
    <property type="project" value="UniProtKB-SubCell"/>
</dbReference>
<comment type="subcellular location">
    <subcellularLocation>
        <location evidence="1">Endoplasmic reticulum membrane</location>
        <topology evidence="1">Multi-pass membrane protein</topology>
    </subcellularLocation>
</comment>
<evidence type="ECO:0000256" key="6">
    <source>
        <dbReference type="ARBA" id="ARBA00022692"/>
    </source>
</evidence>
<proteinExistence type="inferred from homology"/>
<dbReference type="GO" id="GO:0102758">
    <property type="term" value="F:very-long-chain enoyl-CoA reductase activity"/>
    <property type="evidence" value="ECO:0007669"/>
    <property type="project" value="UniProtKB-EC"/>
</dbReference>
<accession>A0A2J6S511</accession>
<dbReference type="InterPro" id="IPR039357">
    <property type="entry name" value="SRD5A/TECR"/>
</dbReference>
<comment type="catalytic activity">
    <reaction evidence="15">
        <text>a very-long-chain 2,3-saturated fatty acyl-CoA + NADP(+) = a very-long-chain (2E)-enoyl-CoA + NADPH + H(+)</text>
        <dbReference type="Rhea" id="RHEA:14473"/>
        <dbReference type="ChEBI" id="CHEBI:15378"/>
        <dbReference type="ChEBI" id="CHEBI:57783"/>
        <dbReference type="ChEBI" id="CHEBI:58349"/>
        <dbReference type="ChEBI" id="CHEBI:83724"/>
        <dbReference type="ChEBI" id="CHEBI:83728"/>
        <dbReference type="EC" id="1.3.1.93"/>
    </reaction>
</comment>
<evidence type="ECO:0000256" key="8">
    <source>
        <dbReference type="ARBA" id="ARBA00022832"/>
    </source>
</evidence>
<dbReference type="EMBL" id="KZ613940">
    <property type="protein sequence ID" value="PMD45850.1"/>
    <property type="molecule type" value="Genomic_DNA"/>
</dbReference>
<evidence type="ECO:0000256" key="2">
    <source>
        <dbReference type="ARBA" id="ARBA00005194"/>
    </source>
</evidence>
<dbReference type="PROSITE" id="PS50244">
    <property type="entry name" value="S5A_REDUCTASE"/>
    <property type="match status" value="1"/>
</dbReference>
<keyword evidence="8" id="KW-0276">Fatty acid metabolism</keyword>
<keyword evidence="5" id="KW-0444">Lipid biosynthesis</keyword>
<gene>
    <name evidence="19" type="ORF">L207DRAFT_482378</name>
</gene>
<dbReference type="OrthoDB" id="540503at2759"/>
<dbReference type="FunFam" id="1.20.120.1630:FF:000010">
    <property type="entry name" value="Steroid alpha reductase family protein"/>
    <property type="match status" value="1"/>
</dbReference>
<evidence type="ECO:0000256" key="4">
    <source>
        <dbReference type="ARBA" id="ARBA00012530"/>
    </source>
</evidence>
<organism evidence="19 20">
    <name type="scientific">Hyaloscypha variabilis (strain UAMH 11265 / GT02V1 / F)</name>
    <name type="common">Meliniomyces variabilis</name>
    <dbReference type="NCBI Taxonomy" id="1149755"/>
    <lineage>
        <taxon>Eukaryota</taxon>
        <taxon>Fungi</taxon>
        <taxon>Dikarya</taxon>
        <taxon>Ascomycota</taxon>
        <taxon>Pezizomycotina</taxon>
        <taxon>Leotiomycetes</taxon>
        <taxon>Helotiales</taxon>
        <taxon>Hyaloscyphaceae</taxon>
        <taxon>Hyaloscypha</taxon>
        <taxon>Hyaloscypha variabilis</taxon>
    </lineage>
</organism>
<evidence type="ECO:0000256" key="3">
    <source>
        <dbReference type="ARBA" id="ARBA00007742"/>
    </source>
</evidence>
<feature type="transmembrane region" description="Helical" evidence="17">
    <location>
        <begin position="180"/>
        <end position="196"/>
    </location>
</feature>
<feature type="domain" description="3-oxo-5-alpha-steroid 4-dehydrogenase C-terminal" evidence="18">
    <location>
        <begin position="169"/>
        <end position="320"/>
    </location>
</feature>
<evidence type="ECO:0000256" key="7">
    <source>
        <dbReference type="ARBA" id="ARBA00022824"/>
    </source>
</evidence>
<dbReference type="Proteomes" id="UP000235786">
    <property type="component" value="Unassembled WGS sequence"/>
</dbReference>
<evidence type="ECO:0000256" key="15">
    <source>
        <dbReference type="ARBA" id="ARBA00051495"/>
    </source>
</evidence>
<evidence type="ECO:0000256" key="12">
    <source>
        <dbReference type="ARBA" id="ARBA00023098"/>
    </source>
</evidence>
<comment type="pathway">
    <text evidence="2">Lipid metabolism; fatty acid biosynthesis.</text>
</comment>
<dbReference type="STRING" id="1149755.A0A2J6S511"/>
<evidence type="ECO:0000256" key="5">
    <source>
        <dbReference type="ARBA" id="ARBA00022516"/>
    </source>
</evidence>
<comment type="function">
    <text evidence="16">Catalyzes the last of the four reactions of the long-chain fatty acids elongation cycle. This endoplasmic reticulum-bound enzymatic process, allows the addition of 2 carbons to the chain of long- and very long-chain fatty acids/VLCFAs per cycle. This enzyme reduces the trans-2,3-enoyl-CoA fatty acid intermediate to an acyl-CoA that can be further elongated by entering a new cycle of elongation. Thereby, it participates in the production of VLCFAs of different chain lengths that are involved in multiple biological processes as precursors of membrane lipids and lipid mediators.</text>
</comment>
<evidence type="ECO:0000256" key="13">
    <source>
        <dbReference type="ARBA" id="ARBA00023136"/>
    </source>
</evidence>
<dbReference type="Gene3D" id="1.20.120.1630">
    <property type="match status" value="1"/>
</dbReference>
<keyword evidence="12" id="KW-0443">Lipid metabolism</keyword>
<keyword evidence="9" id="KW-0521">NADP</keyword>
<keyword evidence="14" id="KW-0275">Fatty acid biosynthesis</keyword>
<keyword evidence="20" id="KW-1185">Reference proteome</keyword>